<comment type="caution">
    <text evidence="2">The sequence shown here is derived from an EMBL/GenBank/DDBJ whole genome shotgun (WGS) entry which is preliminary data.</text>
</comment>
<reference evidence="2" key="1">
    <citation type="journal article" date="2020" name="mSystems">
        <title>Genome- and Community-Level Interaction Insights into Carbon Utilization and Element Cycling Functions of Hydrothermarchaeota in Hydrothermal Sediment.</title>
        <authorList>
            <person name="Zhou Z."/>
            <person name="Liu Y."/>
            <person name="Xu W."/>
            <person name="Pan J."/>
            <person name="Luo Z.H."/>
            <person name="Li M."/>
        </authorList>
    </citation>
    <scope>NUCLEOTIDE SEQUENCE [LARGE SCALE GENOMIC DNA]</scope>
    <source>
        <strain evidence="2">SpSt-1074</strain>
    </source>
</reference>
<name>A0A7J3VTQ0_CALS0</name>
<feature type="domain" description="Lactate racemase C-terminal" evidence="1">
    <location>
        <begin position="193"/>
        <end position="323"/>
    </location>
</feature>
<gene>
    <name evidence="2" type="ORF">ENM31_02150</name>
</gene>
<evidence type="ECO:0000259" key="1">
    <source>
        <dbReference type="Pfam" id="PF21113"/>
    </source>
</evidence>
<dbReference type="Pfam" id="PF21113">
    <property type="entry name" value="LarA_C"/>
    <property type="match status" value="1"/>
</dbReference>
<protein>
    <recommendedName>
        <fullName evidence="1">Lactate racemase C-terminal domain-containing protein</fullName>
    </recommendedName>
</protein>
<accession>A0A7J3VTQ0</accession>
<proteinExistence type="predicted"/>
<organism evidence="2">
    <name type="scientific">Caldiarchaeum subterraneum</name>
    <dbReference type="NCBI Taxonomy" id="311458"/>
    <lineage>
        <taxon>Archaea</taxon>
        <taxon>Nitrososphaerota</taxon>
        <taxon>Candidatus Caldarchaeales</taxon>
        <taxon>Candidatus Caldarchaeaceae</taxon>
        <taxon>Candidatus Caldarchaeum</taxon>
    </lineage>
</organism>
<sequence>MVEVWFKYGSTEIFADLEESVEVLNPSGSRHASYTDEIRRCLEDVVEAVVVDYVYAVDGYDEAVVSTVGTCTENFPSVEVYVSSWRYADAQTEKSLYEYVRKLLPEVKKIQPLTGTDKADPSKTLLFSPAVYWGGRVIGPKDLWKKPSHGLRLVSPVVGCGGYVAEVMVGEFEEVSQTAVRRAEELSKYSPNNPADVVLVGGPGHPVDKRFSACLHMASSVSKLEPGKVVVFMFESSEGLGEEWLLKLAKGEHVQDSELVERWNAWKAVAEKHKVVLVTALPSTVVEKVLNARQADTLDQAVVYARRVKSREARVLAVPNCVGTCLEGF</sequence>
<evidence type="ECO:0000313" key="2">
    <source>
        <dbReference type="EMBL" id="HHM44086.1"/>
    </source>
</evidence>
<dbReference type="InterPro" id="IPR043166">
    <property type="entry name" value="LarA-like_C"/>
</dbReference>
<dbReference type="EMBL" id="DRXH01000073">
    <property type="protein sequence ID" value="HHM44086.1"/>
    <property type="molecule type" value="Genomic_DNA"/>
</dbReference>
<dbReference type="InterPro" id="IPR048520">
    <property type="entry name" value="LarA_C"/>
</dbReference>
<dbReference type="AlphaFoldDB" id="A0A7J3VTQ0"/>
<dbReference type="Gene3D" id="3.90.226.30">
    <property type="match status" value="1"/>
</dbReference>